<keyword evidence="4 6" id="KW-0808">Transferase</keyword>
<proteinExistence type="inferred from homology"/>
<dbReference type="InterPro" id="IPR015422">
    <property type="entry name" value="PyrdxlP-dep_Trfase_small"/>
</dbReference>
<dbReference type="InterPro" id="IPR015421">
    <property type="entry name" value="PyrdxlP-dep_Trfase_major"/>
</dbReference>
<dbReference type="InterPro" id="IPR004838">
    <property type="entry name" value="NHTrfase_class1_PyrdxlP-BS"/>
</dbReference>
<evidence type="ECO:0000259" key="7">
    <source>
        <dbReference type="Pfam" id="PF00155"/>
    </source>
</evidence>
<evidence type="ECO:0000256" key="5">
    <source>
        <dbReference type="ARBA" id="ARBA00022898"/>
    </source>
</evidence>
<gene>
    <name evidence="8" type="ORF">GCM10023342_09730</name>
</gene>
<reference evidence="9" key="1">
    <citation type="journal article" date="2019" name="Int. J. Syst. Evol. Microbiol.">
        <title>The Global Catalogue of Microorganisms (GCM) 10K type strain sequencing project: providing services to taxonomists for standard genome sequencing and annotation.</title>
        <authorList>
            <consortium name="The Broad Institute Genomics Platform"/>
            <consortium name="The Broad Institute Genome Sequencing Center for Infectious Disease"/>
            <person name="Wu L."/>
            <person name="Ma J."/>
        </authorList>
    </citation>
    <scope>NUCLEOTIDE SEQUENCE [LARGE SCALE GENOMIC DNA]</scope>
    <source>
        <strain evidence="9">JCM 18472</strain>
    </source>
</reference>
<keyword evidence="9" id="KW-1185">Reference proteome</keyword>
<name>A0ABP9R886_9GAMM</name>
<evidence type="ECO:0000313" key="9">
    <source>
        <dbReference type="Proteomes" id="UP001500074"/>
    </source>
</evidence>
<protein>
    <recommendedName>
        <fullName evidence="6">Aminotransferase</fullName>
        <ecNumber evidence="6">2.6.1.-</ecNumber>
    </recommendedName>
</protein>
<dbReference type="PROSITE" id="PS00105">
    <property type="entry name" value="AA_TRANSFER_CLASS_1"/>
    <property type="match status" value="1"/>
</dbReference>
<dbReference type="Proteomes" id="UP001500074">
    <property type="component" value="Unassembled WGS sequence"/>
</dbReference>
<dbReference type="PANTHER" id="PTHR46383">
    <property type="entry name" value="ASPARTATE AMINOTRANSFERASE"/>
    <property type="match status" value="1"/>
</dbReference>
<dbReference type="Pfam" id="PF00155">
    <property type="entry name" value="Aminotran_1_2"/>
    <property type="match status" value="1"/>
</dbReference>
<keyword evidence="5" id="KW-0663">Pyridoxal phosphate</keyword>
<dbReference type="InterPro" id="IPR015424">
    <property type="entry name" value="PyrdxlP-dep_Trfase"/>
</dbReference>
<evidence type="ECO:0000256" key="2">
    <source>
        <dbReference type="ARBA" id="ARBA00007441"/>
    </source>
</evidence>
<organism evidence="8 9">
    <name type="scientific">Modicisalibacter zincidurans</name>
    <dbReference type="NCBI Taxonomy" id="1178777"/>
    <lineage>
        <taxon>Bacteria</taxon>
        <taxon>Pseudomonadati</taxon>
        <taxon>Pseudomonadota</taxon>
        <taxon>Gammaproteobacteria</taxon>
        <taxon>Oceanospirillales</taxon>
        <taxon>Halomonadaceae</taxon>
        <taxon>Modicisalibacter</taxon>
    </lineage>
</organism>
<feature type="domain" description="Aminotransferase class I/classII large" evidence="7">
    <location>
        <begin position="70"/>
        <end position="409"/>
    </location>
</feature>
<dbReference type="Gene3D" id="3.90.1150.10">
    <property type="entry name" value="Aspartate Aminotransferase, domain 1"/>
    <property type="match status" value="1"/>
</dbReference>
<evidence type="ECO:0000313" key="8">
    <source>
        <dbReference type="EMBL" id="GAA5172688.1"/>
    </source>
</evidence>
<dbReference type="Gene3D" id="3.40.640.10">
    <property type="entry name" value="Type I PLP-dependent aspartate aminotransferase-like (Major domain)"/>
    <property type="match status" value="1"/>
</dbReference>
<evidence type="ECO:0000256" key="6">
    <source>
        <dbReference type="RuleBase" id="RU000481"/>
    </source>
</evidence>
<sequence length="453" mass="48775">MSVFSDYLPFRAFEEARMTRATDVPVESGNPVAARLLASYADGDEATPSSDTLLINEQSRLLEASGQRIYKFGFGQSPFPVFAPAVSALAAHAAHKAYLPVQGLPALRERVAAFQSRVDETYWDAQRVLIGPGSKLLLFALIKALPTADILIPAPAWVSYAPQARMAGQRAVRLEASYDHRWQVTAETLERHCRERPERLKVLIHNAPGNPTGLAPDAETQQRLAAVARRYGVVVLADEIYGLLHHRGAYRAFARDYPEGTVTTGGLSKWCGAGGWRLGVAHLPAALGGELFQRLLGVASETWSSVASPIQQAAITAYTASPALDAYLQRQRTVLAEVGGWCAARLNAAGVRTHAPDGGFYVFPDFAAHRQRLAARGITSSGELTRRLLAEAGVALLPGSAFGCPPEQLTVRLAYVDFDGGELLASSGEVLGTPALRQTRAGIEAIVAWLEDQ</sequence>
<evidence type="ECO:0000256" key="4">
    <source>
        <dbReference type="ARBA" id="ARBA00022679"/>
    </source>
</evidence>
<dbReference type="CDD" id="cd00609">
    <property type="entry name" value="AAT_like"/>
    <property type="match status" value="1"/>
</dbReference>
<accession>A0ABP9R886</accession>
<dbReference type="PANTHER" id="PTHR46383:SF1">
    <property type="entry name" value="ASPARTATE AMINOTRANSFERASE"/>
    <property type="match status" value="1"/>
</dbReference>
<dbReference type="EC" id="2.6.1.-" evidence="6"/>
<keyword evidence="3 6" id="KW-0032">Aminotransferase</keyword>
<dbReference type="InterPro" id="IPR004839">
    <property type="entry name" value="Aminotransferase_I/II_large"/>
</dbReference>
<comment type="similarity">
    <text evidence="2 6">Belongs to the class-I pyridoxal-phosphate-dependent aminotransferase family.</text>
</comment>
<dbReference type="SUPFAM" id="SSF53383">
    <property type="entry name" value="PLP-dependent transferases"/>
    <property type="match status" value="1"/>
</dbReference>
<evidence type="ECO:0000256" key="1">
    <source>
        <dbReference type="ARBA" id="ARBA00001933"/>
    </source>
</evidence>
<comment type="cofactor">
    <cofactor evidence="1 6">
        <name>pyridoxal 5'-phosphate</name>
        <dbReference type="ChEBI" id="CHEBI:597326"/>
    </cofactor>
</comment>
<dbReference type="InterPro" id="IPR050596">
    <property type="entry name" value="AspAT/PAT-like"/>
</dbReference>
<dbReference type="EMBL" id="BAABKI010000011">
    <property type="protein sequence ID" value="GAA5172688.1"/>
    <property type="molecule type" value="Genomic_DNA"/>
</dbReference>
<evidence type="ECO:0000256" key="3">
    <source>
        <dbReference type="ARBA" id="ARBA00022576"/>
    </source>
</evidence>
<comment type="caution">
    <text evidence="8">The sequence shown here is derived from an EMBL/GenBank/DDBJ whole genome shotgun (WGS) entry which is preliminary data.</text>
</comment>